<evidence type="ECO:0000259" key="1">
    <source>
        <dbReference type="Pfam" id="PF13280"/>
    </source>
</evidence>
<dbReference type="InterPro" id="IPR026881">
    <property type="entry name" value="WYL_dom"/>
</dbReference>
<organism evidence="2">
    <name type="scientific">freshwater metagenome</name>
    <dbReference type="NCBI Taxonomy" id="449393"/>
    <lineage>
        <taxon>unclassified sequences</taxon>
        <taxon>metagenomes</taxon>
        <taxon>ecological metagenomes</taxon>
    </lineage>
</organism>
<feature type="domain" description="WYL" evidence="1">
    <location>
        <begin position="145"/>
        <end position="208"/>
    </location>
</feature>
<protein>
    <submittedName>
        <fullName evidence="2">Unannotated protein</fullName>
    </submittedName>
</protein>
<dbReference type="PANTHER" id="PTHR34580">
    <property type="match status" value="1"/>
</dbReference>
<dbReference type="PANTHER" id="PTHR34580:SF3">
    <property type="entry name" value="PROTEIN PAFB"/>
    <property type="match status" value="1"/>
</dbReference>
<accession>A0A6J7XRN4</accession>
<name>A0A6J7XRN4_9ZZZZ</name>
<dbReference type="EMBL" id="CAFBSG010000005">
    <property type="protein sequence ID" value="CAB5239773.1"/>
    <property type="molecule type" value="Genomic_DNA"/>
</dbReference>
<dbReference type="PROSITE" id="PS52050">
    <property type="entry name" value="WYL"/>
    <property type="match status" value="1"/>
</dbReference>
<dbReference type="InterPro" id="IPR051534">
    <property type="entry name" value="CBASS_pafABC_assoc_protein"/>
</dbReference>
<dbReference type="Pfam" id="PF13280">
    <property type="entry name" value="WYL"/>
    <property type="match status" value="1"/>
</dbReference>
<dbReference type="AlphaFoldDB" id="A0A6J7XRN4"/>
<gene>
    <name evidence="2" type="ORF">UFOPK3554_00467</name>
</gene>
<reference evidence="2" key="1">
    <citation type="submission" date="2020-05" db="EMBL/GenBank/DDBJ databases">
        <authorList>
            <person name="Chiriac C."/>
            <person name="Salcher M."/>
            <person name="Ghai R."/>
            <person name="Kavagutti S V."/>
        </authorList>
    </citation>
    <scope>NUCLEOTIDE SEQUENCE</scope>
</reference>
<evidence type="ECO:0000313" key="2">
    <source>
        <dbReference type="EMBL" id="CAB5239773.1"/>
    </source>
</evidence>
<proteinExistence type="predicted"/>
<sequence length="313" mass="35034">MSRKSERLVNLTIALLATKRFLTKAEIFRNIEGYEGSDESMERMFERDKDELRKLGVVIEVGGIDPLFDDEAGYKIRPESYALDLGALSSSDIGLLSLATQAWRGAALADTAQSALRKFQSLGLDSDLSSIPSLAPHLISDSNLIDDIAQAILSRSSILFGYFNAQLVSERREVNPYAMAARSGYWYLIGFDLTKKAMRVFRCDRIEESIQVSPIKNSFEIPTDFDLAPFLSSSENLLVAMVKIRIGKGQALRSTAKIISSDDEWDTVELNYIDEKNLIERILWHLDDAVLLEPESMRHTISQSLQAIVHAHG</sequence>